<evidence type="ECO:0000259" key="12">
    <source>
        <dbReference type="PROSITE" id="PS51910"/>
    </source>
</evidence>
<dbReference type="PANTHER" id="PTHR45708">
    <property type="entry name" value="ENDOCHITINASE"/>
    <property type="match status" value="1"/>
</dbReference>
<proteinExistence type="inferred from homology"/>
<dbReference type="InterPro" id="IPR001223">
    <property type="entry name" value="Glyco_hydro18_cat"/>
</dbReference>
<evidence type="ECO:0000256" key="1">
    <source>
        <dbReference type="ARBA" id="ARBA00000822"/>
    </source>
</evidence>
<feature type="compositionally biased region" description="Low complexity" evidence="10">
    <location>
        <begin position="314"/>
        <end position="337"/>
    </location>
</feature>
<dbReference type="GO" id="GO:0005576">
    <property type="term" value="C:extracellular region"/>
    <property type="evidence" value="ECO:0007669"/>
    <property type="project" value="TreeGrafter"/>
</dbReference>
<dbReference type="EC" id="3.2.1.14" evidence="2"/>
<keyword evidence="5" id="KW-0119">Carbohydrate metabolism</keyword>
<accession>A0A1X2G6T0</accession>
<evidence type="ECO:0000256" key="3">
    <source>
        <dbReference type="ARBA" id="ARBA00022801"/>
    </source>
</evidence>
<organism evidence="13 14">
    <name type="scientific">Hesseltinella vesiculosa</name>
    <dbReference type="NCBI Taxonomy" id="101127"/>
    <lineage>
        <taxon>Eukaryota</taxon>
        <taxon>Fungi</taxon>
        <taxon>Fungi incertae sedis</taxon>
        <taxon>Mucoromycota</taxon>
        <taxon>Mucoromycotina</taxon>
        <taxon>Mucoromycetes</taxon>
        <taxon>Mucorales</taxon>
        <taxon>Cunninghamellaceae</taxon>
        <taxon>Hesseltinella</taxon>
    </lineage>
</organism>
<dbReference type="InterPro" id="IPR050542">
    <property type="entry name" value="Glycosyl_Hydrlase18_Chitinase"/>
</dbReference>
<feature type="domain" description="GH18" evidence="12">
    <location>
        <begin position="29"/>
        <end position="316"/>
    </location>
</feature>
<keyword evidence="3 8" id="KW-0378">Hydrolase</keyword>
<dbReference type="GO" id="GO:0000272">
    <property type="term" value="P:polysaccharide catabolic process"/>
    <property type="evidence" value="ECO:0007669"/>
    <property type="project" value="UniProtKB-KW"/>
</dbReference>
<evidence type="ECO:0000256" key="2">
    <source>
        <dbReference type="ARBA" id="ARBA00012729"/>
    </source>
</evidence>
<dbReference type="Pfam" id="PF00704">
    <property type="entry name" value="Glyco_hydro_18"/>
    <property type="match status" value="1"/>
</dbReference>
<dbReference type="GO" id="GO:0008843">
    <property type="term" value="F:endochitinase activity"/>
    <property type="evidence" value="ECO:0007669"/>
    <property type="project" value="UniProtKB-EC"/>
</dbReference>
<keyword evidence="11" id="KW-0732">Signal</keyword>
<keyword evidence="7" id="KW-0624">Polysaccharide degradation</keyword>
<feature type="compositionally biased region" description="Low complexity" evidence="10">
    <location>
        <begin position="375"/>
        <end position="396"/>
    </location>
</feature>
<keyword evidence="14" id="KW-1185">Reference proteome</keyword>
<sequence>MLFGTKVLQLAAAINVITTLALAASIPDNAVAQYWGQNSAASSGDGSQKNLAYYCDDATDVLILSFLTDFNVGGLPTLNFASACTETFSGTNLLNCPNIAQDIKTCQDKGKIILLSLGGAAGSYSLSSDNDAKTFAHSLHGMFGKGTNKYRPFGDAVVDGFDLDIEGGGSTGYATLVNTLKSLDSELLITGAPQCPFPDAMLGDALDNAEFDAVFVQFYNNYCQGTGSNFNFDAWDSWATSTSPNKDVKVFLGLPGSSSAAGSGYLPFTQVASILAKLGPYSSFGGVMFWDASQTSSNTAQLPNLASAVADLLHTGSSGSGSSPTTTDSPSHTTTTADTHHHTTTATSASDTQTAQSSDTSTQSPSDTGNPKHASTPTTTSASSPSPSSGGTSCGGSIKPGDACSSEGQFACTGTSFATCDHGAWVVTPCGSGLTCFRTTDDSSIYCAQPSSSSGLPGACPNNFVAPQAYVTSMVRAHLSVTSATTTSWSAVVNARRTKAKPFGSKVVVTMKVPDGMVVNDVISGGKVTQSGSVATLQINNPRRKSMDIVFTIHGTIGKNGVFMAPSTSGMSFQ</sequence>
<comment type="catalytic activity">
    <reaction evidence="1">
        <text>Random endo-hydrolysis of N-acetyl-beta-D-glucosaminide (1-&gt;4)-beta-linkages in chitin and chitodextrins.</text>
        <dbReference type="EC" id="3.2.1.14"/>
    </reaction>
</comment>
<reference evidence="13 14" key="1">
    <citation type="submission" date="2016-07" db="EMBL/GenBank/DDBJ databases">
        <title>Pervasive Adenine N6-methylation of Active Genes in Fungi.</title>
        <authorList>
            <consortium name="DOE Joint Genome Institute"/>
            <person name="Mondo S.J."/>
            <person name="Dannebaum R.O."/>
            <person name="Kuo R.C."/>
            <person name="Labutti K."/>
            <person name="Haridas S."/>
            <person name="Kuo A."/>
            <person name="Salamov A."/>
            <person name="Ahrendt S.R."/>
            <person name="Lipzen A."/>
            <person name="Sullivan W."/>
            <person name="Andreopoulos W.B."/>
            <person name="Clum A."/>
            <person name="Lindquist E."/>
            <person name="Daum C."/>
            <person name="Ramamoorthy G.K."/>
            <person name="Gryganskyi A."/>
            <person name="Culley D."/>
            <person name="Magnuson J.K."/>
            <person name="James T.Y."/>
            <person name="O'Malley M.A."/>
            <person name="Stajich J.E."/>
            <person name="Spatafora J.W."/>
            <person name="Visel A."/>
            <person name="Grigoriev I.V."/>
        </authorList>
    </citation>
    <scope>NUCLEOTIDE SEQUENCE [LARGE SCALE GENOMIC DNA]</scope>
    <source>
        <strain evidence="13 14">NRRL 3301</strain>
    </source>
</reference>
<dbReference type="GO" id="GO:0006032">
    <property type="term" value="P:chitin catabolic process"/>
    <property type="evidence" value="ECO:0007669"/>
    <property type="project" value="UniProtKB-KW"/>
</dbReference>
<dbReference type="Gene3D" id="3.20.20.80">
    <property type="entry name" value="Glycosidases"/>
    <property type="match status" value="1"/>
</dbReference>
<keyword evidence="4" id="KW-0146">Chitin degradation</keyword>
<dbReference type="CDD" id="cd02877">
    <property type="entry name" value="GH18_hevamine_XipI_class_III"/>
    <property type="match status" value="1"/>
</dbReference>
<name>A0A1X2G6T0_9FUNG</name>
<feature type="signal peptide" evidence="11">
    <location>
        <begin position="1"/>
        <end position="23"/>
    </location>
</feature>
<feature type="chain" id="PRO_5012349170" description="chitinase" evidence="11">
    <location>
        <begin position="24"/>
        <end position="574"/>
    </location>
</feature>
<evidence type="ECO:0000256" key="9">
    <source>
        <dbReference type="RuleBase" id="RU004453"/>
    </source>
</evidence>
<protein>
    <recommendedName>
        <fullName evidence="2">chitinase</fullName>
        <ecNumber evidence="2">3.2.1.14</ecNumber>
    </recommendedName>
</protein>
<dbReference type="InterPro" id="IPR001579">
    <property type="entry name" value="Glyco_hydro_18_chit_AS"/>
</dbReference>
<dbReference type="InterPro" id="IPR045321">
    <property type="entry name" value="Cts1-like"/>
</dbReference>
<feature type="region of interest" description="Disordered" evidence="10">
    <location>
        <begin position="313"/>
        <end position="396"/>
    </location>
</feature>
<evidence type="ECO:0000256" key="4">
    <source>
        <dbReference type="ARBA" id="ARBA00023024"/>
    </source>
</evidence>
<dbReference type="EMBL" id="MCGT01000037">
    <property type="protein sequence ID" value="ORX46534.1"/>
    <property type="molecule type" value="Genomic_DNA"/>
</dbReference>
<dbReference type="Pfam" id="PF03427">
    <property type="entry name" value="CBM_19"/>
    <property type="match status" value="1"/>
</dbReference>
<dbReference type="PROSITE" id="PS51910">
    <property type="entry name" value="GH18_2"/>
    <property type="match status" value="1"/>
</dbReference>
<comment type="caution">
    <text evidence="13">The sequence shown here is derived from an EMBL/GenBank/DDBJ whole genome shotgun (WGS) entry which is preliminary data.</text>
</comment>
<dbReference type="InterPro" id="IPR005089">
    <property type="entry name" value="CBM19"/>
</dbReference>
<dbReference type="Proteomes" id="UP000242146">
    <property type="component" value="Unassembled WGS sequence"/>
</dbReference>
<evidence type="ECO:0000256" key="10">
    <source>
        <dbReference type="SAM" id="MobiDB-lite"/>
    </source>
</evidence>
<evidence type="ECO:0000256" key="11">
    <source>
        <dbReference type="SAM" id="SignalP"/>
    </source>
</evidence>
<dbReference type="PROSITE" id="PS01095">
    <property type="entry name" value="GH18_1"/>
    <property type="match status" value="1"/>
</dbReference>
<evidence type="ECO:0000256" key="8">
    <source>
        <dbReference type="RuleBase" id="RU000489"/>
    </source>
</evidence>
<evidence type="ECO:0000313" key="13">
    <source>
        <dbReference type="EMBL" id="ORX46534.1"/>
    </source>
</evidence>
<keyword evidence="6 8" id="KW-0326">Glycosidase</keyword>
<comment type="similarity">
    <text evidence="9">Belongs to the glycosyl hydrolase 18 family.</text>
</comment>
<evidence type="ECO:0000256" key="5">
    <source>
        <dbReference type="ARBA" id="ARBA00023277"/>
    </source>
</evidence>
<dbReference type="AlphaFoldDB" id="A0A1X2G6T0"/>
<dbReference type="InterPro" id="IPR017853">
    <property type="entry name" value="GH"/>
</dbReference>
<evidence type="ECO:0000256" key="6">
    <source>
        <dbReference type="ARBA" id="ARBA00023295"/>
    </source>
</evidence>
<evidence type="ECO:0000313" key="14">
    <source>
        <dbReference type="Proteomes" id="UP000242146"/>
    </source>
</evidence>
<dbReference type="GO" id="GO:0008061">
    <property type="term" value="F:chitin binding"/>
    <property type="evidence" value="ECO:0007669"/>
    <property type="project" value="InterPro"/>
</dbReference>
<dbReference type="PANTHER" id="PTHR45708:SF49">
    <property type="entry name" value="ENDOCHITINASE"/>
    <property type="match status" value="1"/>
</dbReference>
<gene>
    <name evidence="13" type="ORF">DM01DRAFT_1368513</name>
</gene>
<dbReference type="SUPFAM" id="SSF51445">
    <property type="entry name" value="(Trans)glycosidases"/>
    <property type="match status" value="1"/>
</dbReference>
<evidence type="ECO:0000256" key="7">
    <source>
        <dbReference type="ARBA" id="ARBA00023326"/>
    </source>
</evidence>
<dbReference type="OrthoDB" id="6020543at2759"/>
<feature type="compositionally biased region" description="Low complexity" evidence="10">
    <location>
        <begin position="344"/>
        <end position="368"/>
    </location>
</feature>
<dbReference type="STRING" id="101127.A0A1X2G6T0"/>